<dbReference type="CDD" id="cd02064">
    <property type="entry name" value="FAD_synthetase_N"/>
    <property type="match status" value="1"/>
</dbReference>
<comment type="catalytic activity">
    <reaction evidence="13 14">
        <text>FMN + ATP + H(+) = FAD + diphosphate</text>
        <dbReference type="Rhea" id="RHEA:17237"/>
        <dbReference type="ChEBI" id="CHEBI:15378"/>
        <dbReference type="ChEBI" id="CHEBI:30616"/>
        <dbReference type="ChEBI" id="CHEBI:33019"/>
        <dbReference type="ChEBI" id="CHEBI:57692"/>
        <dbReference type="ChEBI" id="CHEBI:58210"/>
        <dbReference type="EC" id="2.7.7.2"/>
    </reaction>
</comment>
<dbReference type="EC" id="2.7.7.2" evidence="14"/>
<keyword evidence="10 14" id="KW-0067">ATP-binding</keyword>
<dbReference type="EC" id="2.7.1.26" evidence="14"/>
<evidence type="ECO:0000313" key="16">
    <source>
        <dbReference type="EMBL" id="KNZ68256.1"/>
    </source>
</evidence>
<evidence type="ECO:0000256" key="3">
    <source>
        <dbReference type="ARBA" id="ARBA00022630"/>
    </source>
</evidence>
<keyword evidence="3 14" id="KW-0285">Flavoprotein</keyword>
<dbReference type="InterPro" id="IPR014729">
    <property type="entry name" value="Rossmann-like_a/b/a_fold"/>
</dbReference>
<dbReference type="SUPFAM" id="SSF52374">
    <property type="entry name" value="Nucleotidylyl transferase"/>
    <property type="match status" value="1"/>
</dbReference>
<evidence type="ECO:0000256" key="14">
    <source>
        <dbReference type="PIRNR" id="PIRNR004491"/>
    </source>
</evidence>
<gene>
    <name evidence="16" type="ORF">Tfer_3207</name>
</gene>
<dbReference type="PIRSF" id="PIRSF004491">
    <property type="entry name" value="FAD_Synth"/>
    <property type="match status" value="1"/>
</dbReference>
<organism evidence="16 17">
    <name type="scientific">Thermincola ferriacetica</name>
    <dbReference type="NCBI Taxonomy" id="281456"/>
    <lineage>
        <taxon>Bacteria</taxon>
        <taxon>Bacillati</taxon>
        <taxon>Bacillota</taxon>
        <taxon>Clostridia</taxon>
        <taxon>Eubacteriales</taxon>
        <taxon>Thermincolaceae</taxon>
        <taxon>Thermincola</taxon>
    </lineage>
</organism>
<dbReference type="EMBL" id="LGTE01000040">
    <property type="protein sequence ID" value="KNZ68256.1"/>
    <property type="molecule type" value="Genomic_DNA"/>
</dbReference>
<dbReference type="Pfam" id="PF01687">
    <property type="entry name" value="Flavokinase"/>
    <property type="match status" value="1"/>
</dbReference>
<dbReference type="Pfam" id="PF06574">
    <property type="entry name" value="FAD_syn"/>
    <property type="match status" value="1"/>
</dbReference>
<feature type="domain" description="Riboflavin kinase" evidence="15">
    <location>
        <begin position="182"/>
        <end position="307"/>
    </location>
</feature>
<dbReference type="NCBIfam" id="TIGR00083">
    <property type="entry name" value="ribF"/>
    <property type="match status" value="1"/>
</dbReference>
<evidence type="ECO:0000256" key="8">
    <source>
        <dbReference type="ARBA" id="ARBA00022777"/>
    </source>
</evidence>
<keyword evidence="17" id="KW-1185">Reference proteome</keyword>
<evidence type="ECO:0000256" key="10">
    <source>
        <dbReference type="ARBA" id="ARBA00022840"/>
    </source>
</evidence>
<protein>
    <recommendedName>
        <fullName evidence="14">Riboflavin biosynthesis protein</fullName>
    </recommendedName>
    <domain>
        <recommendedName>
            <fullName evidence="14">Riboflavin kinase</fullName>
            <ecNumber evidence="14">2.7.1.26</ecNumber>
        </recommendedName>
        <alternativeName>
            <fullName evidence="14">Flavokinase</fullName>
        </alternativeName>
    </domain>
    <domain>
        <recommendedName>
            <fullName evidence="14">FMN adenylyltransferase</fullName>
            <ecNumber evidence="14">2.7.7.2</ecNumber>
        </recommendedName>
        <alternativeName>
            <fullName evidence="14">FAD pyrophosphorylase</fullName>
        </alternativeName>
        <alternativeName>
            <fullName evidence="14">FAD synthase</fullName>
        </alternativeName>
    </domain>
</protein>
<dbReference type="InterPro" id="IPR023465">
    <property type="entry name" value="Riboflavin_kinase_dom_sf"/>
</dbReference>
<dbReference type="SUPFAM" id="SSF82114">
    <property type="entry name" value="Riboflavin kinase-like"/>
    <property type="match status" value="1"/>
</dbReference>
<dbReference type="InterPro" id="IPR015864">
    <property type="entry name" value="FAD_synthase"/>
</dbReference>
<keyword evidence="6 14" id="KW-0548">Nucleotidyltransferase</keyword>
<dbReference type="GO" id="GO:0009398">
    <property type="term" value="P:FMN biosynthetic process"/>
    <property type="evidence" value="ECO:0007669"/>
    <property type="project" value="UniProtKB-UniRule"/>
</dbReference>
<evidence type="ECO:0000256" key="11">
    <source>
        <dbReference type="ARBA" id="ARBA00023268"/>
    </source>
</evidence>
<comment type="pathway">
    <text evidence="1 14">Cofactor biosynthesis; FAD biosynthesis; FAD from FMN: step 1/1.</text>
</comment>
<evidence type="ECO:0000256" key="7">
    <source>
        <dbReference type="ARBA" id="ARBA00022741"/>
    </source>
</evidence>
<dbReference type="NCBIfam" id="NF004160">
    <property type="entry name" value="PRK05627.1-3"/>
    <property type="match status" value="1"/>
</dbReference>
<dbReference type="FunFam" id="3.40.50.620:FF:000021">
    <property type="entry name" value="Riboflavin biosynthesis protein"/>
    <property type="match status" value="1"/>
</dbReference>
<dbReference type="RefSeq" id="WP_052219127.1">
    <property type="nucleotide sequence ID" value="NZ_LGTE01000040.1"/>
</dbReference>
<dbReference type="InterPro" id="IPR002606">
    <property type="entry name" value="Riboflavin_kinase_bac"/>
</dbReference>
<dbReference type="Proteomes" id="UP000037175">
    <property type="component" value="Unassembled WGS sequence"/>
</dbReference>
<dbReference type="UniPathway" id="UPA00276">
    <property type="reaction ID" value="UER00406"/>
</dbReference>
<dbReference type="GO" id="GO:0003919">
    <property type="term" value="F:FMN adenylyltransferase activity"/>
    <property type="evidence" value="ECO:0007669"/>
    <property type="project" value="UniProtKB-UniRule"/>
</dbReference>
<comment type="pathway">
    <text evidence="2 14">Cofactor biosynthesis; FMN biosynthesis; FMN from riboflavin (ATP route): step 1/1.</text>
</comment>
<dbReference type="PANTHER" id="PTHR22749">
    <property type="entry name" value="RIBOFLAVIN KINASE/FMN ADENYLYLTRANSFERASE"/>
    <property type="match status" value="1"/>
</dbReference>
<evidence type="ECO:0000256" key="6">
    <source>
        <dbReference type="ARBA" id="ARBA00022695"/>
    </source>
</evidence>
<evidence type="ECO:0000313" key="17">
    <source>
        <dbReference type="Proteomes" id="UP000037175"/>
    </source>
</evidence>
<evidence type="ECO:0000259" key="15">
    <source>
        <dbReference type="SMART" id="SM00904"/>
    </source>
</evidence>
<dbReference type="NCBIfam" id="NF004162">
    <property type="entry name" value="PRK05627.1-5"/>
    <property type="match status" value="1"/>
</dbReference>
<dbReference type="Gene3D" id="3.40.50.620">
    <property type="entry name" value="HUPs"/>
    <property type="match status" value="1"/>
</dbReference>
<evidence type="ECO:0000256" key="12">
    <source>
        <dbReference type="ARBA" id="ARBA00047880"/>
    </source>
</evidence>
<accession>A0A0L6VYH0</accession>
<dbReference type="UniPathway" id="UPA00277">
    <property type="reaction ID" value="UER00407"/>
</dbReference>
<dbReference type="InterPro" id="IPR004821">
    <property type="entry name" value="Cyt_trans-like"/>
</dbReference>
<evidence type="ECO:0000256" key="9">
    <source>
        <dbReference type="ARBA" id="ARBA00022827"/>
    </source>
</evidence>
<reference evidence="17" key="1">
    <citation type="submission" date="2015-07" db="EMBL/GenBank/DDBJ databases">
        <title>Complete Genome of Thermincola ferriacetica strain Z-0001T.</title>
        <authorList>
            <person name="Lusk B."/>
            <person name="Badalamenti J.P."/>
            <person name="Parameswaran P."/>
            <person name="Bond D.R."/>
            <person name="Torres C.I."/>
        </authorList>
    </citation>
    <scope>NUCLEOTIDE SEQUENCE [LARGE SCALE GENOMIC DNA]</scope>
    <source>
        <strain evidence="17">Z-0001</strain>
    </source>
</reference>
<keyword evidence="4 14" id="KW-0288">FMN</keyword>
<dbReference type="GO" id="GO:0006747">
    <property type="term" value="P:FAD biosynthetic process"/>
    <property type="evidence" value="ECO:0007669"/>
    <property type="project" value="UniProtKB-UniRule"/>
</dbReference>
<keyword evidence="8 14" id="KW-0418">Kinase</keyword>
<dbReference type="PANTHER" id="PTHR22749:SF6">
    <property type="entry name" value="RIBOFLAVIN KINASE"/>
    <property type="match status" value="1"/>
</dbReference>
<sequence>MEVYYDIRDVKNYPNPVVALGNFDGVHLGHRELVRRTRKMADEISGTPVVFTFDPHPLKVLLPDSYPPLLLPKEEKIRMMAELGIAVMVIAGFSGRMANLEPADFMKKILVEGVGAKGIIVGYNFSFGKGGKGTPELLREYAPEGNYRVDVVPPVTVDGVEVSSTLIRQLLLRGEVTEARKYLGYFPYVRGKVVYGVQLGRKIGFPTANLDLNHEILVPAKGVYAVRVSGLGEKHCGVANIGNKPTLKKENPVNLEVHIFDFDGNLYGHEIKVEFVARLRAEKSFRDLEELTRQICIDAGLARRILNHVPENK</sequence>
<evidence type="ECO:0000256" key="1">
    <source>
        <dbReference type="ARBA" id="ARBA00004726"/>
    </source>
</evidence>
<evidence type="ECO:0000256" key="5">
    <source>
        <dbReference type="ARBA" id="ARBA00022679"/>
    </source>
</evidence>
<evidence type="ECO:0000256" key="13">
    <source>
        <dbReference type="ARBA" id="ARBA00049494"/>
    </source>
</evidence>
<evidence type="ECO:0000256" key="4">
    <source>
        <dbReference type="ARBA" id="ARBA00022643"/>
    </source>
</evidence>
<keyword evidence="11" id="KW-0511">Multifunctional enzyme</keyword>
<dbReference type="SMART" id="SM00904">
    <property type="entry name" value="Flavokinase"/>
    <property type="match status" value="1"/>
</dbReference>
<dbReference type="GO" id="GO:0005524">
    <property type="term" value="F:ATP binding"/>
    <property type="evidence" value="ECO:0007669"/>
    <property type="project" value="UniProtKB-UniRule"/>
</dbReference>
<keyword evidence="9 14" id="KW-0274">FAD</keyword>
<keyword evidence="7 14" id="KW-0547">Nucleotide-binding</keyword>
<keyword evidence="5 14" id="KW-0808">Transferase</keyword>
<proteinExistence type="inferred from homology"/>
<dbReference type="GO" id="GO:0008531">
    <property type="term" value="F:riboflavin kinase activity"/>
    <property type="evidence" value="ECO:0007669"/>
    <property type="project" value="UniProtKB-UniRule"/>
</dbReference>
<dbReference type="AlphaFoldDB" id="A0A0L6VYH0"/>
<dbReference type="NCBIfam" id="TIGR00125">
    <property type="entry name" value="cyt_tran_rel"/>
    <property type="match status" value="1"/>
</dbReference>
<name>A0A0L6VYH0_9FIRM</name>
<comment type="similarity">
    <text evidence="14">Belongs to the ribF family.</text>
</comment>
<evidence type="ECO:0000256" key="2">
    <source>
        <dbReference type="ARBA" id="ARBA00005201"/>
    </source>
</evidence>
<dbReference type="InterPro" id="IPR023468">
    <property type="entry name" value="Riboflavin_kinase"/>
</dbReference>
<comment type="catalytic activity">
    <reaction evidence="12 14">
        <text>riboflavin + ATP = FMN + ADP + H(+)</text>
        <dbReference type="Rhea" id="RHEA:14357"/>
        <dbReference type="ChEBI" id="CHEBI:15378"/>
        <dbReference type="ChEBI" id="CHEBI:30616"/>
        <dbReference type="ChEBI" id="CHEBI:57986"/>
        <dbReference type="ChEBI" id="CHEBI:58210"/>
        <dbReference type="ChEBI" id="CHEBI:456216"/>
        <dbReference type="EC" id="2.7.1.26"/>
    </reaction>
</comment>
<dbReference type="InterPro" id="IPR015865">
    <property type="entry name" value="Riboflavin_kinase_bac/euk"/>
</dbReference>
<comment type="caution">
    <text evidence="16">The sequence shown here is derived from an EMBL/GenBank/DDBJ whole genome shotgun (WGS) entry which is preliminary data.</text>
</comment>
<dbReference type="PATRIC" id="fig|281456.6.peg.3379"/>
<dbReference type="Gene3D" id="2.40.30.30">
    <property type="entry name" value="Riboflavin kinase-like"/>
    <property type="match status" value="1"/>
</dbReference>
<dbReference type="GO" id="GO:0009231">
    <property type="term" value="P:riboflavin biosynthetic process"/>
    <property type="evidence" value="ECO:0007669"/>
    <property type="project" value="InterPro"/>
</dbReference>